<dbReference type="PANTHER" id="PTHR37937:SF1">
    <property type="entry name" value="CONJUGATIVE TRANSFER: DNA TRANSPORT"/>
    <property type="match status" value="1"/>
</dbReference>
<dbReference type="SUPFAM" id="SSF52540">
    <property type="entry name" value="P-loop containing nucleoside triphosphate hydrolases"/>
    <property type="match status" value="1"/>
</dbReference>
<dbReference type="Gene3D" id="3.40.50.300">
    <property type="entry name" value="P-loop containing nucleotide triphosphate hydrolases"/>
    <property type="match status" value="1"/>
</dbReference>
<evidence type="ECO:0000256" key="7">
    <source>
        <dbReference type="SAM" id="MobiDB-lite"/>
    </source>
</evidence>
<evidence type="ECO:0000256" key="6">
    <source>
        <dbReference type="ARBA" id="ARBA00023136"/>
    </source>
</evidence>
<dbReference type="Pfam" id="PF02534">
    <property type="entry name" value="T4SS-DNA_transf"/>
    <property type="match status" value="1"/>
</dbReference>
<evidence type="ECO:0000313" key="9">
    <source>
        <dbReference type="Proteomes" id="UP001418796"/>
    </source>
</evidence>
<dbReference type="CDD" id="cd01127">
    <property type="entry name" value="TrwB_TraG_TraD_VirD4"/>
    <property type="match status" value="1"/>
</dbReference>
<keyword evidence="4" id="KW-0812">Transmembrane</keyword>
<comment type="similarity">
    <text evidence="2">Belongs to the VirD4/TraG family.</text>
</comment>
<feature type="region of interest" description="Disordered" evidence="7">
    <location>
        <begin position="616"/>
        <end position="652"/>
    </location>
</feature>
<evidence type="ECO:0000313" key="8">
    <source>
        <dbReference type="EMBL" id="MEN0645509.1"/>
    </source>
</evidence>
<protein>
    <submittedName>
        <fullName evidence="8">Type IV secretory system conjugative DNA transfer family protein</fullName>
    </submittedName>
</protein>
<feature type="region of interest" description="Disordered" evidence="7">
    <location>
        <begin position="672"/>
        <end position="695"/>
    </location>
</feature>
<keyword evidence="3" id="KW-1003">Cell membrane</keyword>
<evidence type="ECO:0000256" key="2">
    <source>
        <dbReference type="ARBA" id="ARBA00008806"/>
    </source>
</evidence>
<gene>
    <name evidence="8" type="ORF">MKY91_20300</name>
</gene>
<evidence type="ECO:0000256" key="3">
    <source>
        <dbReference type="ARBA" id="ARBA00022475"/>
    </source>
</evidence>
<keyword evidence="9" id="KW-1185">Reference proteome</keyword>
<sequence length="755" mass="85184">MEKKKKVTKMITRFISLVLIFGILLYGLNGVMVTISTEGNLTDNMLDYNKVYDFMLYGENLQNRWVALVLAIVGTIFMASKMRGKNKGYVNASEFGLHGSAKFAVFNDFIKSGAASKKNEISLKDPFKSLEIEEGIIIGKVKGEKKLLILHEKTTLNNNNVLIVGSPGSSKGQAFVFNNLLNIKSRSMIISDPKGEIYAGTHQIKEDQGYKVIRIDFQDMLEGSYNPLDNVFNSNDALKVATDIMKNSGEDNKEDFFFQAAKDLFVGLILYCKSAYESPNIPVHIKREFNRLSEDENYLTRVCASIGENHDAYQYLKEASALEDRTRSSVLSSFATQTAIFNNAEIKKMTQMSSFRFSDIANEKVIIYVKLSMRESPLRPLTSTFFTQMIDVLYKEADRNHGKIKTKPMFILDEFANIGAIKDYNGTLSTCRSLGMSFVTIVQDLSQIEAIYEKLPMKSIVNNHDTHLYLKTKDPDTAKFFSRAAGDATAEYKGNSLSTGTGWLTTKNPSNTTSDQYNKRALITEGELINIPNEECYAFITNHDPIHLEKAFQYKVFPNFLTKGEGNWVYEDNRKKYMKLLKKQGILNERPTPEKTIVEKDNTNNENPLEIESDLLDNSTQEEQIVSNEKDSLHDSLEQQQNTEENNKSYKRETYETLANSFLMSIQEYRPNTQDTVPSVEESSKEETNRPHTLGNEVEAFISSESNNEQQSKLDELVKSGNALIAGLEDANTDDLLNGDTLDDFLSNLSGSSTS</sequence>
<dbReference type="NCBIfam" id="NF045973">
    <property type="entry name" value="conju_CD1115"/>
    <property type="match status" value="1"/>
</dbReference>
<feature type="compositionally biased region" description="Polar residues" evidence="7">
    <location>
        <begin position="616"/>
        <end position="627"/>
    </location>
</feature>
<dbReference type="Proteomes" id="UP001418796">
    <property type="component" value="Unassembled WGS sequence"/>
</dbReference>
<dbReference type="EMBL" id="JBCITK010000002">
    <property type="protein sequence ID" value="MEN0645509.1"/>
    <property type="molecule type" value="Genomic_DNA"/>
</dbReference>
<dbReference type="RefSeq" id="WP_343132177.1">
    <property type="nucleotide sequence ID" value="NZ_JBCITK010000002.1"/>
</dbReference>
<feature type="compositionally biased region" description="Basic and acidic residues" evidence="7">
    <location>
        <begin position="628"/>
        <end position="637"/>
    </location>
</feature>
<accession>A0ABU9VNL9</accession>
<proteinExistence type="inferred from homology"/>
<evidence type="ECO:0000256" key="1">
    <source>
        <dbReference type="ARBA" id="ARBA00004651"/>
    </source>
</evidence>
<dbReference type="PANTHER" id="PTHR37937">
    <property type="entry name" value="CONJUGATIVE TRANSFER: DNA TRANSPORT"/>
    <property type="match status" value="1"/>
</dbReference>
<dbReference type="InterPro" id="IPR051539">
    <property type="entry name" value="T4SS-coupling_protein"/>
</dbReference>
<organism evidence="8 9">
    <name type="scientific">Alkalicoccobacillus gibsonii</name>
    <dbReference type="NCBI Taxonomy" id="79881"/>
    <lineage>
        <taxon>Bacteria</taxon>
        <taxon>Bacillati</taxon>
        <taxon>Bacillota</taxon>
        <taxon>Bacilli</taxon>
        <taxon>Bacillales</taxon>
        <taxon>Bacillaceae</taxon>
        <taxon>Alkalicoccobacillus</taxon>
    </lineage>
</organism>
<dbReference type="InterPro" id="IPR003688">
    <property type="entry name" value="TraG/VirD4"/>
</dbReference>
<keyword evidence="6" id="KW-0472">Membrane</keyword>
<keyword evidence="5" id="KW-1133">Transmembrane helix</keyword>
<comment type="subcellular location">
    <subcellularLocation>
        <location evidence="1">Cell membrane</location>
        <topology evidence="1">Multi-pass membrane protein</topology>
    </subcellularLocation>
</comment>
<evidence type="ECO:0000256" key="5">
    <source>
        <dbReference type="ARBA" id="ARBA00022989"/>
    </source>
</evidence>
<comment type="caution">
    <text evidence="8">The sequence shown here is derived from an EMBL/GenBank/DDBJ whole genome shotgun (WGS) entry which is preliminary data.</text>
</comment>
<reference evidence="8 9" key="1">
    <citation type="submission" date="2024-03" db="EMBL/GenBank/DDBJ databases">
        <title>Bacilli Hybrid Assemblies.</title>
        <authorList>
            <person name="Kovac J."/>
        </authorList>
    </citation>
    <scope>NUCLEOTIDE SEQUENCE [LARGE SCALE GENOMIC DNA]</scope>
    <source>
        <strain evidence="8 9">FSL R7-0666</strain>
    </source>
</reference>
<evidence type="ECO:0000256" key="4">
    <source>
        <dbReference type="ARBA" id="ARBA00022692"/>
    </source>
</evidence>
<name>A0ABU9VNL9_9BACI</name>
<dbReference type="InterPro" id="IPR027417">
    <property type="entry name" value="P-loop_NTPase"/>
</dbReference>